<protein>
    <submittedName>
        <fullName evidence="2">DUF4097 family beta strand repeat-containing protein</fullName>
    </submittedName>
</protein>
<evidence type="ECO:0000313" key="3">
    <source>
        <dbReference type="Proteomes" id="UP001297580"/>
    </source>
</evidence>
<proteinExistence type="predicted"/>
<dbReference type="Proteomes" id="UP001297580">
    <property type="component" value="Chromosome"/>
</dbReference>
<reference evidence="2 3" key="1">
    <citation type="submission" date="2023-08" db="EMBL/GenBank/DDBJ databases">
        <title>Complete genome sequence of Geobacillus thermodenitrificans K1041, a genetically tractable strain representative of the genus Geobacillus.</title>
        <authorList>
            <person name="Kani S."/>
            <person name="Suzuki H."/>
        </authorList>
    </citation>
    <scope>NUCLEOTIDE SEQUENCE [LARGE SCALE GENOMIC DNA]</scope>
    <source>
        <strain evidence="2 3">K1041</strain>
    </source>
</reference>
<keyword evidence="3" id="KW-1185">Reference proteome</keyword>
<dbReference type="RefSeq" id="WP_060475557.1">
    <property type="nucleotide sequence ID" value="NZ_CP133461.1"/>
</dbReference>
<evidence type="ECO:0000313" key="2">
    <source>
        <dbReference type="EMBL" id="WMV76611.1"/>
    </source>
</evidence>
<dbReference type="Pfam" id="PF13349">
    <property type="entry name" value="DUF4097"/>
    <property type="match status" value="1"/>
</dbReference>
<organism evidence="2 3">
    <name type="scientific">Geobacillus thermodenitrificans</name>
    <dbReference type="NCBI Taxonomy" id="33940"/>
    <lineage>
        <taxon>Bacteria</taxon>
        <taxon>Bacillati</taxon>
        <taxon>Bacillota</taxon>
        <taxon>Bacilli</taxon>
        <taxon>Bacillales</taxon>
        <taxon>Anoxybacillaceae</taxon>
        <taxon>Geobacillus</taxon>
    </lineage>
</organism>
<sequence>MINTRHISFLALILLVVGAIGSLITFKPASKPFSVSEERILTDKIITDIEIRANDENVNIFSTKDSKTKVQLTGTSVEKMDHYFSVEVEDGTLLIKLKDDKPFFDFFHFRGTSLTLDVYLPEKVYESLHVDMNNGEIQAEKLRINNIEAKLANGYLEMKDIVATMLKADSDNGEIHLENIEGEIYGNVNNGQIYLKTNHLDRSLTFESDNGDIEIKTDQKPTNAVLDIKTKNGEVTVFGNSNWDTVIGNGENQIKLTTNNGDIRIVK</sequence>
<feature type="domain" description="DUF4097" evidence="1">
    <location>
        <begin position="46"/>
        <end position="181"/>
    </location>
</feature>
<dbReference type="InterPro" id="IPR025164">
    <property type="entry name" value="Toastrack_DUF4097"/>
</dbReference>
<name>A0ABY9QEB4_GEOTD</name>
<dbReference type="Gene3D" id="2.160.20.120">
    <property type="match status" value="1"/>
</dbReference>
<gene>
    <name evidence="2" type="ORF">HSX42_01950</name>
</gene>
<dbReference type="EMBL" id="CP133461">
    <property type="protein sequence ID" value="WMV76611.1"/>
    <property type="molecule type" value="Genomic_DNA"/>
</dbReference>
<evidence type="ECO:0000259" key="1">
    <source>
        <dbReference type="Pfam" id="PF13349"/>
    </source>
</evidence>
<accession>A0ABY9QEB4</accession>